<protein>
    <recommendedName>
        <fullName evidence="1">non-specific serine/threonine protein kinase</fullName>
        <ecNumber evidence="1">2.7.11.1</ecNumber>
    </recommendedName>
</protein>
<keyword evidence="5" id="KW-0418">Kinase</keyword>
<evidence type="ECO:0000256" key="8">
    <source>
        <dbReference type="ARBA" id="ARBA00048679"/>
    </source>
</evidence>
<dbReference type="Gene3D" id="1.25.40.10">
    <property type="entry name" value="Tetratricopeptide repeat domain"/>
    <property type="match status" value="1"/>
</dbReference>
<dbReference type="InterPro" id="IPR000719">
    <property type="entry name" value="Prot_kinase_dom"/>
</dbReference>
<sequence length="888" mass="93359">MGGGELYCDTCGLAPVVSPSGMVSSPPTGIAGGGKGGSGSSSRSSRSSSRSSRSSRRSVSGRLSRSLPGGTGASRSVSVRSSGTSTGPSGRGRLGAGLVSIPAVPRPDPRSVVMERPEVPERKRFCSRSDCGAPVGRARGDRPGRTEGFCTKCGHPYSFVPKLRAGDIVHGQYEVAGCLAHGGLGWVYLAVDRAVSDRWVVLKGLLDTGDQDAMAAAISERRFLAEIEHANIVRIYNFVEHLDQRTGSLDGYIVMEYVGGKSLKELANERRGPDGRRDPLPVEQACAYGIEALEALGHLHSRNLLYCDFKVDNAIQTEDQLKLIDMGAVRRMDDDESAIYGTVGYQAPEVAEAGPSVASDLYTVARTLAVLTFDFQGYTNVFVDSLPDPDNIEVFRTYESFYRLLVRATDPDPARRFASAQEMAEQLTGVLREVVALRTGRPRPALSTLFGPESRVTDTELFAEPDGDVSTLGPRAIPKGAGLFGRRRARTGTGGQGGGSTRAGGTARGGGPAPGAYAAGVAVPGAYAAGGADPGAYGAGVAAPGAYAAGGADPGAYAPAQGAVPGPRSEAVVPGALTPPLLAVLDARATALALPVPHVDPGDPNAGFLAGLLASAPAELIAALRSAPASSVELRLRELRARLDMGELASAARALDTLEAQHPDDWRVVWYRGITALASGDNENAALSFDAVYDAFPGEPAPKLALGVCAEVLGQLDNAAEYYRLVWTTDPGYVSAAFGLARVQLAAGDRTGAVRTLESVPEASAHYTAARVAAVRARLRRRSPRDPLLADLTAAAGQVAALRQSGLDAVRRERLTTEVLGKALDWVLSGSPGAGTTRTPLLDSEPDERGLRLGLERSYRMLARLAQRGEERIDMVERANRFRPRTWV</sequence>
<evidence type="ECO:0000313" key="11">
    <source>
        <dbReference type="EMBL" id="MDN3296951.1"/>
    </source>
</evidence>
<dbReference type="InterPro" id="IPR031634">
    <property type="entry name" value="PknG_rubred"/>
</dbReference>
<dbReference type="Proteomes" id="UP001174050">
    <property type="component" value="Unassembled WGS sequence"/>
</dbReference>
<dbReference type="InterPro" id="IPR011990">
    <property type="entry name" value="TPR-like_helical_dom_sf"/>
</dbReference>
<keyword evidence="3" id="KW-0808">Transferase</keyword>
<dbReference type="RefSeq" id="WP_290114319.1">
    <property type="nucleotide sequence ID" value="NZ_JAUEPL010000041.1"/>
</dbReference>
<dbReference type="SUPFAM" id="SSF56112">
    <property type="entry name" value="Protein kinase-like (PK-like)"/>
    <property type="match status" value="1"/>
</dbReference>
<name>A0ABT7ZD40_9ACTN</name>
<dbReference type="Gene3D" id="1.10.510.10">
    <property type="entry name" value="Transferase(Phosphotransferase) domain 1"/>
    <property type="match status" value="1"/>
</dbReference>
<dbReference type="Pfam" id="PF16918">
    <property type="entry name" value="PknG_TPR"/>
    <property type="match status" value="1"/>
</dbReference>
<comment type="caution">
    <text evidence="11">The sequence shown here is derived from an EMBL/GenBank/DDBJ whole genome shotgun (WGS) entry which is preliminary data.</text>
</comment>
<evidence type="ECO:0000256" key="9">
    <source>
        <dbReference type="SAM" id="MobiDB-lite"/>
    </source>
</evidence>
<dbReference type="EC" id="2.7.11.1" evidence="1"/>
<feature type="compositionally biased region" description="Low complexity" evidence="9">
    <location>
        <begin position="73"/>
        <end position="88"/>
    </location>
</feature>
<dbReference type="Pfam" id="PF16919">
    <property type="entry name" value="PknG_rubred"/>
    <property type="match status" value="1"/>
</dbReference>
<dbReference type="SUPFAM" id="SSF48452">
    <property type="entry name" value="TPR-like"/>
    <property type="match status" value="1"/>
</dbReference>
<evidence type="ECO:0000256" key="6">
    <source>
        <dbReference type="ARBA" id="ARBA00022840"/>
    </source>
</evidence>
<evidence type="ECO:0000256" key="1">
    <source>
        <dbReference type="ARBA" id="ARBA00012513"/>
    </source>
</evidence>
<proteinExistence type="predicted"/>
<reference evidence="11" key="1">
    <citation type="submission" date="2023-06" db="EMBL/GenBank/DDBJ databases">
        <title>WGS-Sequencing of Streptomyces ficellus isolate 21 collected from sand in Gara Djebilet Iron Mine in Algeria.</title>
        <authorList>
            <person name="Zegers G.P."/>
            <person name="Gomez A."/>
            <person name="Gueddou A."/>
            <person name="Zahara A.F."/>
            <person name="Worth M."/>
            <person name="Sevigny J.L."/>
            <person name="Tisa L."/>
        </authorList>
    </citation>
    <scope>NUCLEOTIDE SEQUENCE</scope>
    <source>
        <strain evidence="11">AS11</strain>
    </source>
</reference>
<feature type="compositionally biased region" description="Low complexity" evidence="9">
    <location>
        <begin position="40"/>
        <end position="66"/>
    </location>
</feature>
<accession>A0ABT7ZD40</accession>
<comment type="catalytic activity">
    <reaction evidence="8">
        <text>L-seryl-[protein] + ATP = O-phospho-L-seryl-[protein] + ADP + H(+)</text>
        <dbReference type="Rhea" id="RHEA:17989"/>
        <dbReference type="Rhea" id="RHEA-COMP:9863"/>
        <dbReference type="Rhea" id="RHEA-COMP:11604"/>
        <dbReference type="ChEBI" id="CHEBI:15378"/>
        <dbReference type="ChEBI" id="CHEBI:29999"/>
        <dbReference type="ChEBI" id="CHEBI:30616"/>
        <dbReference type="ChEBI" id="CHEBI:83421"/>
        <dbReference type="ChEBI" id="CHEBI:456216"/>
        <dbReference type="EC" id="2.7.11.1"/>
    </reaction>
</comment>
<evidence type="ECO:0000256" key="5">
    <source>
        <dbReference type="ARBA" id="ARBA00022777"/>
    </source>
</evidence>
<dbReference type="CDD" id="cd14014">
    <property type="entry name" value="STKc_PknB_like"/>
    <property type="match status" value="1"/>
</dbReference>
<dbReference type="InterPro" id="IPR011009">
    <property type="entry name" value="Kinase-like_dom_sf"/>
</dbReference>
<feature type="compositionally biased region" description="Gly residues" evidence="9">
    <location>
        <begin position="30"/>
        <end position="39"/>
    </location>
</feature>
<comment type="catalytic activity">
    <reaction evidence="7">
        <text>L-threonyl-[protein] + ATP = O-phospho-L-threonyl-[protein] + ADP + H(+)</text>
        <dbReference type="Rhea" id="RHEA:46608"/>
        <dbReference type="Rhea" id="RHEA-COMP:11060"/>
        <dbReference type="Rhea" id="RHEA-COMP:11605"/>
        <dbReference type="ChEBI" id="CHEBI:15378"/>
        <dbReference type="ChEBI" id="CHEBI:30013"/>
        <dbReference type="ChEBI" id="CHEBI:30616"/>
        <dbReference type="ChEBI" id="CHEBI:61977"/>
        <dbReference type="ChEBI" id="CHEBI:456216"/>
        <dbReference type="EC" id="2.7.11.1"/>
    </reaction>
</comment>
<feature type="compositionally biased region" description="Low complexity" evidence="9">
    <location>
        <begin position="16"/>
        <end position="27"/>
    </location>
</feature>
<feature type="domain" description="Protein kinase" evidence="10">
    <location>
        <begin position="173"/>
        <end position="462"/>
    </location>
</feature>
<evidence type="ECO:0000256" key="4">
    <source>
        <dbReference type="ARBA" id="ARBA00022741"/>
    </source>
</evidence>
<keyword evidence="12" id="KW-1185">Reference proteome</keyword>
<keyword evidence="4" id="KW-0547">Nucleotide-binding</keyword>
<keyword evidence="2" id="KW-0723">Serine/threonine-protein kinase</keyword>
<feature type="region of interest" description="Disordered" evidence="9">
    <location>
        <begin position="16"/>
        <end position="111"/>
    </location>
</feature>
<feature type="region of interest" description="Disordered" evidence="9">
    <location>
        <begin position="485"/>
        <end position="511"/>
    </location>
</feature>
<dbReference type="EMBL" id="JAUEPL010000041">
    <property type="protein sequence ID" value="MDN3296951.1"/>
    <property type="molecule type" value="Genomic_DNA"/>
</dbReference>
<keyword evidence="6" id="KW-0067">ATP-binding</keyword>
<dbReference type="Gene3D" id="3.30.200.20">
    <property type="entry name" value="Phosphorylase Kinase, domain 1"/>
    <property type="match status" value="1"/>
</dbReference>
<gene>
    <name evidence="11" type="ORF">QWM81_23475</name>
</gene>
<evidence type="ECO:0000256" key="2">
    <source>
        <dbReference type="ARBA" id="ARBA00022527"/>
    </source>
</evidence>
<dbReference type="InterPro" id="IPR031636">
    <property type="entry name" value="PknG_TPR"/>
</dbReference>
<organism evidence="11 12">
    <name type="scientific">Streptomyces ficellus</name>
    <dbReference type="NCBI Taxonomy" id="1977088"/>
    <lineage>
        <taxon>Bacteria</taxon>
        <taxon>Bacillati</taxon>
        <taxon>Actinomycetota</taxon>
        <taxon>Actinomycetes</taxon>
        <taxon>Kitasatosporales</taxon>
        <taxon>Streptomycetaceae</taxon>
        <taxon>Streptomyces</taxon>
    </lineage>
</organism>
<feature type="compositionally biased region" description="Gly residues" evidence="9">
    <location>
        <begin position="492"/>
        <end position="511"/>
    </location>
</feature>
<dbReference type="PANTHER" id="PTHR24363">
    <property type="entry name" value="SERINE/THREONINE PROTEIN KINASE"/>
    <property type="match status" value="1"/>
</dbReference>
<evidence type="ECO:0000256" key="3">
    <source>
        <dbReference type="ARBA" id="ARBA00022679"/>
    </source>
</evidence>
<evidence type="ECO:0000313" key="12">
    <source>
        <dbReference type="Proteomes" id="UP001174050"/>
    </source>
</evidence>
<dbReference type="Pfam" id="PF00069">
    <property type="entry name" value="Pkinase"/>
    <property type="match status" value="1"/>
</dbReference>
<evidence type="ECO:0000256" key="7">
    <source>
        <dbReference type="ARBA" id="ARBA00047899"/>
    </source>
</evidence>
<dbReference type="PANTHER" id="PTHR24363:SF0">
    <property type="entry name" value="SERINE_THREONINE KINASE LIKE DOMAIN CONTAINING 1"/>
    <property type="match status" value="1"/>
</dbReference>
<dbReference type="PROSITE" id="PS50011">
    <property type="entry name" value="PROTEIN_KINASE_DOM"/>
    <property type="match status" value="1"/>
</dbReference>
<evidence type="ECO:0000259" key="10">
    <source>
        <dbReference type="PROSITE" id="PS50011"/>
    </source>
</evidence>